<evidence type="ECO:0000256" key="1">
    <source>
        <dbReference type="SAM" id="Phobius"/>
    </source>
</evidence>
<evidence type="ECO:0000256" key="2">
    <source>
        <dbReference type="SAM" id="SignalP"/>
    </source>
</evidence>
<dbReference type="Proteomes" id="UP000612899">
    <property type="component" value="Unassembled WGS sequence"/>
</dbReference>
<organism evidence="3 4">
    <name type="scientific">Rhizocola hellebori</name>
    <dbReference type="NCBI Taxonomy" id="1392758"/>
    <lineage>
        <taxon>Bacteria</taxon>
        <taxon>Bacillati</taxon>
        <taxon>Actinomycetota</taxon>
        <taxon>Actinomycetes</taxon>
        <taxon>Micromonosporales</taxon>
        <taxon>Micromonosporaceae</taxon>
        <taxon>Rhizocola</taxon>
    </lineage>
</organism>
<dbReference type="RefSeq" id="WP_203914342.1">
    <property type="nucleotide sequence ID" value="NZ_BONY01000101.1"/>
</dbReference>
<evidence type="ECO:0000313" key="4">
    <source>
        <dbReference type="Proteomes" id="UP000612899"/>
    </source>
</evidence>
<accession>A0A8J3QK60</accession>
<evidence type="ECO:0008006" key="5">
    <source>
        <dbReference type="Google" id="ProtNLM"/>
    </source>
</evidence>
<keyword evidence="4" id="KW-1185">Reference proteome</keyword>
<dbReference type="EMBL" id="BONY01000101">
    <property type="protein sequence ID" value="GIH10626.1"/>
    <property type="molecule type" value="Genomic_DNA"/>
</dbReference>
<name>A0A8J3QK60_9ACTN</name>
<feature type="chain" id="PRO_5039139648" description="DUF11 domain-containing protein" evidence="2">
    <location>
        <begin position="29"/>
        <end position="514"/>
    </location>
</feature>
<keyword evidence="1" id="KW-1133">Transmembrane helix</keyword>
<keyword evidence="1" id="KW-0812">Transmembrane</keyword>
<evidence type="ECO:0000313" key="3">
    <source>
        <dbReference type="EMBL" id="GIH10626.1"/>
    </source>
</evidence>
<dbReference type="AlphaFoldDB" id="A0A8J3QK60"/>
<reference evidence="3" key="1">
    <citation type="submission" date="2021-01" db="EMBL/GenBank/DDBJ databases">
        <title>Whole genome shotgun sequence of Rhizocola hellebori NBRC 109834.</title>
        <authorList>
            <person name="Komaki H."/>
            <person name="Tamura T."/>
        </authorList>
    </citation>
    <scope>NUCLEOTIDE SEQUENCE</scope>
    <source>
        <strain evidence="3">NBRC 109834</strain>
    </source>
</reference>
<protein>
    <recommendedName>
        <fullName evidence="5">DUF11 domain-containing protein</fullName>
    </recommendedName>
</protein>
<feature type="signal peptide" evidence="2">
    <location>
        <begin position="1"/>
        <end position="28"/>
    </location>
</feature>
<sequence>MRPKSKVGTWARMLAVCALGVLTTGVFAEPAFGATATAQGLTNFGLAIGEGSGAPSKAKDFDVTFSGAADASIEFRNEKSDGSGNVIAGTSPVTWNFRGEGDPCDTQADGFCHLFEGVNEQEIDVRFRAASTVEAFAKFTVVLRDGTTVLNSTSIIISVLDGPDVGSVFPQTVYDESCPLVDEIKEGPCAVGDKIDFTVTARNVGAEPIVGVRVRLEFSSGIEPARDGSGNPIDGCVYTKGASTHITVVVCELPDVTMLRTDTKPFEFDLSSGADGTITGDAFGDEEVCFEVTSLKDTQLVYPTSGPCQLGNVGVLSGAAALKQIEDIDPQDNWGFVAIQNVATQVFDLAAIGDNVSGGIGDEVSAKVGIANRGTGAIDTYRTKQPASRITVKIPTGIQVQTAPPGCTKQTSFWLCSQPGSFLGAGQSFIFTFKLKIVSSSPDGEVSVREPGVDTRDGNAANDQAGLRVGSSGIGGGLPVTGLPVLTVAIIGTALLIVGIMVYHFTRRRRPESL</sequence>
<keyword evidence="1" id="KW-0472">Membrane</keyword>
<comment type="caution">
    <text evidence="3">The sequence shown here is derived from an EMBL/GenBank/DDBJ whole genome shotgun (WGS) entry which is preliminary data.</text>
</comment>
<feature type="transmembrane region" description="Helical" evidence="1">
    <location>
        <begin position="483"/>
        <end position="505"/>
    </location>
</feature>
<proteinExistence type="predicted"/>
<gene>
    <name evidence="3" type="ORF">Rhe02_86930</name>
</gene>
<keyword evidence="2" id="KW-0732">Signal</keyword>